<evidence type="ECO:0000256" key="1">
    <source>
        <dbReference type="ARBA" id="ARBA00022723"/>
    </source>
</evidence>
<dbReference type="GO" id="GO:0044281">
    <property type="term" value="P:small molecule metabolic process"/>
    <property type="evidence" value="ECO:0007669"/>
    <property type="project" value="UniProtKB-ARBA"/>
</dbReference>
<dbReference type="InterPro" id="IPR011032">
    <property type="entry name" value="GroES-like_sf"/>
</dbReference>
<dbReference type="GO" id="GO:0008270">
    <property type="term" value="F:zinc ion binding"/>
    <property type="evidence" value="ECO:0007669"/>
    <property type="project" value="InterPro"/>
</dbReference>
<dbReference type="GeneID" id="9421594"/>
<organism evidence="6 8">
    <name type="scientific">Halalkalicoccus jeotgali (strain DSM 18796 / CECT 7217 / JCM 14584 / KCTC 4019 / B3)</name>
    <dbReference type="NCBI Taxonomy" id="795797"/>
    <lineage>
        <taxon>Archaea</taxon>
        <taxon>Methanobacteriati</taxon>
        <taxon>Methanobacteriota</taxon>
        <taxon>Stenosarchaea group</taxon>
        <taxon>Halobacteria</taxon>
        <taxon>Halobacteriales</taxon>
        <taxon>Halococcaceae</taxon>
        <taxon>Halalkalicoccus</taxon>
    </lineage>
</organism>
<dbReference type="EMBL" id="AOHV01000002">
    <property type="protein sequence ID" value="ELY41698.1"/>
    <property type="molecule type" value="Genomic_DNA"/>
</dbReference>
<reference evidence="6 8" key="1">
    <citation type="journal article" date="2010" name="J. Bacteriol.">
        <title>Complete genome sequence of Halalkalicoccus jeotgali B3(T), an extremely halophilic archaeon.</title>
        <authorList>
            <person name="Roh S.W."/>
            <person name="Nam Y.D."/>
            <person name="Nam S.H."/>
            <person name="Choi S.H."/>
            <person name="Park H.S."/>
            <person name="Bae J.W."/>
        </authorList>
    </citation>
    <scope>NUCLEOTIDE SEQUENCE [LARGE SCALE GENOMIC DNA]</scope>
    <source>
        <strain evidence="6">B3</strain>
        <strain evidence="8">DSM 18796 / CECT 7217 / JCM 14584 / KCTC 4019 / B3</strain>
        <plasmid evidence="8">2</plasmid>
    </source>
</reference>
<dbReference type="OrthoDB" id="73567at2157"/>
<dbReference type="InterPro" id="IPR050129">
    <property type="entry name" value="Zn_alcohol_dh"/>
</dbReference>
<evidence type="ECO:0000313" key="9">
    <source>
        <dbReference type="Proteomes" id="UP000011645"/>
    </source>
</evidence>
<reference evidence="7 9" key="2">
    <citation type="journal article" date="2014" name="PLoS Genet.">
        <title>Phylogenetically driven sequencing of extremely halophilic archaea reveals strategies for static and dynamic osmo-response.</title>
        <authorList>
            <person name="Becker E.A."/>
            <person name="Seitzer P.M."/>
            <person name="Tritt A."/>
            <person name="Larsen D."/>
            <person name="Krusor M."/>
            <person name="Yao A.I."/>
            <person name="Wu D."/>
            <person name="Madern D."/>
            <person name="Eisen J.A."/>
            <person name="Darling A.E."/>
            <person name="Facciotti M.T."/>
        </authorList>
    </citation>
    <scope>NUCLEOTIDE SEQUENCE [LARGE SCALE GENOMIC DNA]</scope>
    <source>
        <strain evidence="7">B3</strain>
        <strain evidence="9">DSM 18796 / CECT 7217 / JCM 14584 / KCTC 4019 / B3</strain>
    </source>
</reference>
<evidence type="ECO:0000256" key="3">
    <source>
        <dbReference type="ARBA" id="ARBA00023002"/>
    </source>
</evidence>
<accession>D8JCP0</accession>
<comment type="similarity">
    <text evidence="4">Belongs to the zinc-containing alcohol dehydrogenase family.</text>
</comment>
<dbReference type="InterPro" id="IPR036291">
    <property type="entry name" value="NAD(P)-bd_dom_sf"/>
</dbReference>
<dbReference type="eggNOG" id="arCOG01455">
    <property type="taxonomic scope" value="Archaea"/>
</dbReference>
<protein>
    <submittedName>
        <fullName evidence="6">Alcohol dehydrogenase</fullName>
    </submittedName>
</protein>
<dbReference type="PATRIC" id="fig|795797.18.peg.3683"/>
<gene>
    <name evidence="6" type="ordered locus">HacjB3_19048</name>
    <name evidence="7" type="ORF">C497_00375</name>
</gene>
<evidence type="ECO:0000256" key="2">
    <source>
        <dbReference type="ARBA" id="ARBA00022833"/>
    </source>
</evidence>
<evidence type="ECO:0000259" key="5">
    <source>
        <dbReference type="SMART" id="SM00829"/>
    </source>
</evidence>
<dbReference type="PROSITE" id="PS00059">
    <property type="entry name" value="ADH_ZINC"/>
    <property type="match status" value="1"/>
</dbReference>
<keyword evidence="3" id="KW-0560">Oxidoreductase</keyword>
<evidence type="ECO:0000313" key="8">
    <source>
        <dbReference type="Proteomes" id="UP000000390"/>
    </source>
</evidence>
<dbReference type="InterPro" id="IPR002328">
    <property type="entry name" value="ADH_Zn_CS"/>
</dbReference>
<dbReference type="Gene3D" id="3.90.180.10">
    <property type="entry name" value="Medium-chain alcohol dehydrogenases, catalytic domain"/>
    <property type="match status" value="1"/>
</dbReference>
<keyword evidence="2 4" id="KW-0862">Zinc</keyword>
<dbReference type="InterPro" id="IPR020843">
    <property type="entry name" value="ER"/>
</dbReference>
<dbReference type="GO" id="GO:0016616">
    <property type="term" value="F:oxidoreductase activity, acting on the CH-OH group of donors, NAD or NADP as acceptor"/>
    <property type="evidence" value="ECO:0007669"/>
    <property type="project" value="UniProtKB-ARBA"/>
</dbReference>
<dbReference type="GO" id="GO:0043168">
    <property type="term" value="F:anion binding"/>
    <property type="evidence" value="ECO:0007669"/>
    <property type="project" value="UniProtKB-ARBA"/>
</dbReference>
<dbReference type="SUPFAM" id="SSF50129">
    <property type="entry name" value="GroES-like"/>
    <property type="match status" value="1"/>
</dbReference>
<dbReference type="Pfam" id="PF08240">
    <property type="entry name" value="ADH_N"/>
    <property type="match status" value="1"/>
</dbReference>
<proteinExistence type="inferred from homology"/>
<dbReference type="Gene3D" id="3.40.50.720">
    <property type="entry name" value="NAD(P)-binding Rossmann-like Domain"/>
    <property type="match status" value="1"/>
</dbReference>
<dbReference type="HOGENOM" id="CLU_026673_11_0_2"/>
<dbReference type="Pfam" id="PF00107">
    <property type="entry name" value="ADH_zinc_N"/>
    <property type="match status" value="1"/>
</dbReference>
<dbReference type="InterPro" id="IPR013154">
    <property type="entry name" value="ADH-like_N"/>
</dbReference>
<dbReference type="PANTHER" id="PTHR43401">
    <property type="entry name" value="L-THREONINE 3-DEHYDROGENASE"/>
    <property type="match status" value="1"/>
</dbReference>
<dbReference type="EMBL" id="CP002064">
    <property type="protein sequence ID" value="ADJ17147.1"/>
    <property type="molecule type" value="Genomic_DNA"/>
</dbReference>
<geneLocation type="plasmid" evidence="6 8">
    <name>2</name>
</geneLocation>
<dbReference type="KEGG" id="hje:HacjB3_19048"/>
<name>D8JCP0_HALJB</name>
<evidence type="ECO:0000256" key="4">
    <source>
        <dbReference type="RuleBase" id="RU361277"/>
    </source>
</evidence>
<dbReference type="RefSeq" id="WP_008413637.1">
    <property type="nucleotide sequence ID" value="NC_014299.1"/>
</dbReference>
<dbReference type="SUPFAM" id="SSF51735">
    <property type="entry name" value="NAD(P)-binding Rossmann-fold domains"/>
    <property type="match status" value="1"/>
</dbReference>
<dbReference type="GO" id="GO:0030554">
    <property type="term" value="F:adenyl nucleotide binding"/>
    <property type="evidence" value="ECO:0007669"/>
    <property type="project" value="UniProtKB-ARBA"/>
</dbReference>
<feature type="domain" description="Enoyl reductase (ER)" evidence="5">
    <location>
        <begin position="8"/>
        <end position="346"/>
    </location>
</feature>
<sequence length="348" mass="37758">MRGIILPGDGEAYVKEWDWEEQAVGPNEVRIQIGAAALCRSDMSLYYGDPLVGGEDSGEVVPGHEPAGTINEIGENVDHLEVGDRVAIDCFVGCGHCEYCLDGEDMLCDDVEILGFDRHGGDAEELITPASTCHKMPDEMSMATGSVSTDAIGNLYSTCKQIGLSASDTVGVVGLGPMGLSGVLNADAFGSDVVVFELVDERREKGLELGGDYAIDPSEEDPQKEVDAITDGEGLDKVIECSGAVPGIEMALDVVGRHGTVAQLGETHDSEVPVRPSDHLIHKKVDYVGSWYFDKHEWPEIADFIVNKIGNDRAEEIISHKYPLEEEEVQEGFRKFDNRETQKVLFTP</sequence>
<dbReference type="GO" id="GO:0051262">
    <property type="term" value="P:protein tetramerization"/>
    <property type="evidence" value="ECO:0007669"/>
    <property type="project" value="UniProtKB-ARBA"/>
</dbReference>
<keyword evidence="1 4" id="KW-0479">Metal-binding</keyword>
<evidence type="ECO:0000313" key="6">
    <source>
        <dbReference type="EMBL" id="ADJ17147.1"/>
    </source>
</evidence>
<dbReference type="Proteomes" id="UP000000390">
    <property type="component" value="Plasmid 2"/>
</dbReference>
<keyword evidence="9" id="KW-1185">Reference proteome</keyword>
<dbReference type="PANTHER" id="PTHR43401:SF2">
    <property type="entry name" value="L-THREONINE 3-DEHYDROGENASE"/>
    <property type="match status" value="1"/>
</dbReference>
<dbReference type="InterPro" id="IPR013149">
    <property type="entry name" value="ADH-like_C"/>
</dbReference>
<dbReference type="AlphaFoldDB" id="D8JCP0"/>
<comment type="cofactor">
    <cofactor evidence="4">
        <name>Zn(2+)</name>
        <dbReference type="ChEBI" id="CHEBI:29105"/>
    </cofactor>
</comment>
<evidence type="ECO:0000313" key="7">
    <source>
        <dbReference type="EMBL" id="ELY41698.1"/>
    </source>
</evidence>
<keyword evidence="6" id="KW-0614">Plasmid</keyword>
<dbReference type="SMART" id="SM00829">
    <property type="entry name" value="PKS_ER"/>
    <property type="match status" value="1"/>
</dbReference>
<dbReference type="Proteomes" id="UP000011645">
    <property type="component" value="Unassembled WGS sequence"/>
</dbReference>